<feature type="domain" description="G-protein coupled receptors family 1 profile" evidence="17">
    <location>
        <begin position="33"/>
        <end position="253"/>
    </location>
</feature>
<evidence type="ECO:0000256" key="6">
    <source>
        <dbReference type="ARBA" id="ARBA00022989"/>
    </source>
</evidence>
<feature type="transmembrane region" description="Helical" evidence="16">
    <location>
        <begin position="176"/>
        <end position="196"/>
    </location>
</feature>
<evidence type="ECO:0000256" key="7">
    <source>
        <dbReference type="ARBA" id="ARBA00022991"/>
    </source>
</evidence>
<dbReference type="CDD" id="cd15072">
    <property type="entry name" value="7tmA_Retinal_GPR"/>
    <property type="match status" value="1"/>
</dbReference>
<accession>A0A7J7F2M6</accession>
<evidence type="ECO:0000313" key="18">
    <source>
        <dbReference type="EMBL" id="KAF5921936.1"/>
    </source>
</evidence>
<evidence type="ECO:0000256" key="4">
    <source>
        <dbReference type="ARBA" id="ARBA00022692"/>
    </source>
</evidence>
<dbReference type="InterPro" id="IPR027430">
    <property type="entry name" value="Retinal_BS"/>
</dbReference>
<evidence type="ECO:0000256" key="11">
    <source>
        <dbReference type="ARBA" id="ARBA00023170"/>
    </source>
</evidence>
<keyword evidence="13" id="KW-0844">Vision</keyword>
<evidence type="ECO:0000256" key="10">
    <source>
        <dbReference type="ARBA" id="ARBA00023157"/>
    </source>
</evidence>
<keyword evidence="12" id="KW-0807">Transducer</keyword>
<dbReference type="PRINTS" id="PR00237">
    <property type="entry name" value="GPCRRHODOPSN"/>
</dbReference>
<keyword evidence="3" id="KW-0716">Sensory transduction</keyword>
<comment type="subcellular location">
    <subcellularLocation>
        <location evidence="1">Membrane</location>
        <topology evidence="1">Multi-pass membrane protein</topology>
    </subcellularLocation>
</comment>
<dbReference type="InterPro" id="IPR000276">
    <property type="entry name" value="GPCR_Rhodpsn"/>
</dbReference>
<keyword evidence="7" id="KW-0157">Chromophore</keyword>
<dbReference type="GO" id="GO:0007601">
    <property type="term" value="P:visual perception"/>
    <property type="evidence" value="ECO:0007669"/>
    <property type="project" value="UniProtKB-KW"/>
</dbReference>
<dbReference type="PROSITE" id="PS50262">
    <property type="entry name" value="G_PROTEIN_RECEP_F1_2"/>
    <property type="match status" value="1"/>
</dbReference>
<feature type="transmembrane region" description="Helical" evidence="16">
    <location>
        <begin position="93"/>
        <end position="111"/>
    </location>
</feature>
<evidence type="ECO:0000256" key="8">
    <source>
        <dbReference type="ARBA" id="ARBA00023040"/>
    </source>
</evidence>
<evidence type="ECO:0000256" key="9">
    <source>
        <dbReference type="ARBA" id="ARBA00023136"/>
    </source>
</evidence>
<evidence type="ECO:0000256" key="2">
    <source>
        <dbReference type="ARBA" id="ARBA00022543"/>
    </source>
</evidence>
<dbReference type="EMBL" id="JACDTQ010001574">
    <property type="protein sequence ID" value="KAF5921936.1"/>
    <property type="molecule type" value="Genomic_DNA"/>
</dbReference>
<evidence type="ECO:0000256" key="16">
    <source>
        <dbReference type="SAM" id="Phobius"/>
    </source>
</evidence>
<dbReference type="InterPro" id="IPR001793">
    <property type="entry name" value="RPE_GPCR"/>
</dbReference>
<keyword evidence="4 16" id="KW-0812">Transmembrane</keyword>
<feature type="transmembrane region" description="Helical" evidence="16">
    <location>
        <begin position="123"/>
        <end position="145"/>
    </location>
</feature>
<reference evidence="18 19" key="1">
    <citation type="journal article" date="2020" name="Mol. Biol. Evol.">
        <title>Interspecific Gene Flow and the Evolution of Specialization in Black and White Rhinoceros.</title>
        <authorList>
            <person name="Moodley Y."/>
            <person name="Westbury M.V."/>
            <person name="Russo I.M."/>
            <person name="Gopalakrishnan S."/>
            <person name="Rakotoarivelo A."/>
            <person name="Olsen R.A."/>
            <person name="Prost S."/>
            <person name="Tunstall T."/>
            <person name="Ryder O.A."/>
            <person name="Dalen L."/>
            <person name="Bruford M.W."/>
        </authorList>
    </citation>
    <scope>NUCLEOTIDE SEQUENCE [LARGE SCALE GENOMIC DNA]</scope>
    <source>
        <strain evidence="18">SBR-YM</strain>
        <tissue evidence="18">Skin</tissue>
    </source>
</reference>
<keyword evidence="2" id="KW-0600">Photoreceptor protein</keyword>
<gene>
    <name evidence="18" type="ORF">HPG69_015386</name>
</gene>
<feature type="transmembrane region" description="Helical" evidence="16">
    <location>
        <begin position="16"/>
        <end position="41"/>
    </location>
</feature>
<comment type="caution">
    <text evidence="18">The sequence shown here is derived from an EMBL/GenBank/DDBJ whole genome shotgun (WGS) entry which is preliminary data.</text>
</comment>
<dbReference type="Gene3D" id="1.20.1070.10">
    <property type="entry name" value="Rhodopsin 7-helix transmembrane proteins"/>
    <property type="match status" value="1"/>
</dbReference>
<evidence type="ECO:0000256" key="12">
    <source>
        <dbReference type="ARBA" id="ARBA00023224"/>
    </source>
</evidence>
<keyword evidence="6 16" id="KW-1133">Transmembrane helix</keyword>
<dbReference type="PROSITE" id="PS00238">
    <property type="entry name" value="OPSIN"/>
    <property type="match status" value="1"/>
</dbReference>
<dbReference type="SUPFAM" id="SSF81321">
    <property type="entry name" value="Family A G protein-coupled receptor-like"/>
    <property type="match status" value="1"/>
</dbReference>
<evidence type="ECO:0000256" key="3">
    <source>
        <dbReference type="ARBA" id="ARBA00022606"/>
    </source>
</evidence>
<keyword evidence="5" id="KW-0681">Retinal protein</keyword>
<dbReference type="GO" id="GO:0009881">
    <property type="term" value="F:photoreceptor activity"/>
    <property type="evidence" value="ECO:0007669"/>
    <property type="project" value="UniProtKB-KW"/>
</dbReference>
<keyword evidence="9 16" id="KW-0472">Membrane</keyword>
<dbReference type="InterPro" id="IPR017452">
    <property type="entry name" value="GPCR_Rhodpsn_7TM"/>
</dbReference>
<dbReference type="Proteomes" id="UP000551758">
    <property type="component" value="Unassembled WGS sequence"/>
</dbReference>
<protein>
    <recommendedName>
        <fullName evidence="15">RPE-retinal G protein-coupled receptor</fullName>
    </recommendedName>
</protein>
<dbReference type="FunFam" id="1.20.1070.10:FF:000139">
    <property type="entry name" value="RPE-retinal G protein-coupled receptor isoform X1"/>
    <property type="match status" value="1"/>
</dbReference>
<dbReference type="AlphaFoldDB" id="A0A7J7F2M6"/>
<comment type="function">
    <text evidence="14">Receptor for all-trans- and 11-cis-retinal. Binds preferentially to the former and may catalyze the isomerization of the chromophore by a retinochrome-like mechanism.</text>
</comment>
<dbReference type="PANTHER" id="PTHR24240">
    <property type="entry name" value="OPSIN"/>
    <property type="match status" value="1"/>
</dbReference>
<name>A0A7J7F2M6_DICBM</name>
<evidence type="ECO:0000313" key="19">
    <source>
        <dbReference type="Proteomes" id="UP000551758"/>
    </source>
</evidence>
<sequence>MAESGSLPPGFGELEVLAVGTVLLVEALAGLSLNSLTILSFCKSPELRTPSHLLVLSLALADSGLSLNALVTATSSLLRRWPYGSEGCQAHGFQGFVTALASLCSSAAIAWGRYHHYCTRSRLAWNTAIFLVFFVWLSSAFWAAMPLLGWGHYDYEPLGTCCTLDYSKGDRNFTSFLFAMAFFNFLLPLLITVTSYRLMEQKLGKTGHLQVPALIAKTVPTINAVNYALSSEMLHKGIWQCLSPQKSERDRAQ</sequence>
<feature type="transmembrane region" description="Helical" evidence="16">
    <location>
        <begin position="53"/>
        <end position="73"/>
    </location>
</feature>
<dbReference type="GO" id="GO:0016020">
    <property type="term" value="C:membrane"/>
    <property type="evidence" value="ECO:0007669"/>
    <property type="project" value="UniProtKB-SubCell"/>
</dbReference>
<evidence type="ECO:0000259" key="17">
    <source>
        <dbReference type="PROSITE" id="PS50262"/>
    </source>
</evidence>
<evidence type="ECO:0000256" key="5">
    <source>
        <dbReference type="ARBA" id="ARBA00022925"/>
    </source>
</evidence>
<dbReference type="GO" id="GO:0007602">
    <property type="term" value="P:phototransduction"/>
    <property type="evidence" value="ECO:0007669"/>
    <property type="project" value="UniProtKB-KW"/>
</dbReference>
<evidence type="ECO:0000256" key="14">
    <source>
        <dbReference type="ARBA" id="ARBA00057095"/>
    </source>
</evidence>
<keyword evidence="19" id="KW-1185">Reference proteome</keyword>
<keyword evidence="11" id="KW-0675">Receptor</keyword>
<proteinExistence type="predicted"/>
<dbReference type="InterPro" id="IPR050125">
    <property type="entry name" value="GPCR_opsins"/>
</dbReference>
<dbReference type="Pfam" id="PF00001">
    <property type="entry name" value="7tm_1"/>
    <property type="match status" value="1"/>
</dbReference>
<evidence type="ECO:0000256" key="15">
    <source>
        <dbReference type="ARBA" id="ARBA00073686"/>
    </source>
</evidence>
<evidence type="ECO:0000256" key="1">
    <source>
        <dbReference type="ARBA" id="ARBA00004141"/>
    </source>
</evidence>
<keyword evidence="10" id="KW-1015">Disulfide bond</keyword>
<evidence type="ECO:0000256" key="13">
    <source>
        <dbReference type="ARBA" id="ARBA00023305"/>
    </source>
</evidence>
<keyword evidence="8" id="KW-0297">G-protein coupled receptor</keyword>
<dbReference type="PRINTS" id="PR00667">
    <property type="entry name" value="RPERETINALR"/>
</dbReference>
<dbReference type="GO" id="GO:0004930">
    <property type="term" value="F:G protein-coupled receptor activity"/>
    <property type="evidence" value="ECO:0007669"/>
    <property type="project" value="UniProtKB-KW"/>
</dbReference>
<organism evidence="18 19">
    <name type="scientific">Diceros bicornis minor</name>
    <name type="common">South-central black rhinoceros</name>
    <dbReference type="NCBI Taxonomy" id="77932"/>
    <lineage>
        <taxon>Eukaryota</taxon>
        <taxon>Metazoa</taxon>
        <taxon>Chordata</taxon>
        <taxon>Craniata</taxon>
        <taxon>Vertebrata</taxon>
        <taxon>Euteleostomi</taxon>
        <taxon>Mammalia</taxon>
        <taxon>Eutheria</taxon>
        <taxon>Laurasiatheria</taxon>
        <taxon>Perissodactyla</taxon>
        <taxon>Rhinocerotidae</taxon>
        <taxon>Diceros</taxon>
    </lineage>
</organism>